<sequence length="89" mass="10329">MSADKATLEALGLVVREMFDKLRDEMRSELRRADRSHELRLTIDELGIEETLRDLRSFVHVAAYEKSRLIEERGGSPPWLTSLDSERMP</sequence>
<reference evidence="1 2" key="1">
    <citation type="submission" date="2020-04" db="EMBL/GenBank/DDBJ databases">
        <title>Usitatibacter rugosus gen. nov., sp. nov. and Usitatibacter palustris sp. nov., novel members of Usitatibacteraceae fam. nov. within the order Nitrosomonadales isolated from soil.</title>
        <authorList>
            <person name="Huber K.J."/>
            <person name="Neumann-Schaal M."/>
            <person name="Geppert A."/>
            <person name="Luckner M."/>
            <person name="Wanner G."/>
            <person name="Overmann J."/>
        </authorList>
    </citation>
    <scope>NUCLEOTIDE SEQUENCE [LARGE SCALE GENOMIC DNA]</scope>
    <source>
        <strain evidence="1 2">0125_3</strain>
    </source>
</reference>
<evidence type="ECO:0000313" key="2">
    <source>
        <dbReference type="Proteomes" id="UP000501534"/>
    </source>
</evidence>
<proteinExistence type="predicted"/>
<dbReference type="RefSeq" id="WP_171090370.1">
    <property type="nucleotide sequence ID" value="NZ_CP053069.1"/>
</dbReference>
<dbReference type="EMBL" id="CP053069">
    <property type="protein sequence ID" value="QJR10108.1"/>
    <property type="molecule type" value="Genomic_DNA"/>
</dbReference>
<keyword evidence="2" id="KW-1185">Reference proteome</keyword>
<accession>A0A6M4GTC1</accession>
<dbReference type="Proteomes" id="UP000501534">
    <property type="component" value="Chromosome"/>
</dbReference>
<protein>
    <submittedName>
        <fullName evidence="1">Uncharacterized protein</fullName>
    </submittedName>
</protein>
<dbReference type="KEGG" id="uru:DSM104443_01161"/>
<gene>
    <name evidence="1" type="ORF">DSM104443_01161</name>
</gene>
<name>A0A6M4GTC1_9PROT</name>
<organism evidence="1 2">
    <name type="scientific">Usitatibacter rugosus</name>
    <dbReference type="NCBI Taxonomy" id="2732067"/>
    <lineage>
        <taxon>Bacteria</taxon>
        <taxon>Pseudomonadati</taxon>
        <taxon>Pseudomonadota</taxon>
        <taxon>Betaproteobacteria</taxon>
        <taxon>Nitrosomonadales</taxon>
        <taxon>Usitatibacteraceae</taxon>
        <taxon>Usitatibacter</taxon>
    </lineage>
</organism>
<dbReference type="AlphaFoldDB" id="A0A6M4GTC1"/>
<evidence type="ECO:0000313" key="1">
    <source>
        <dbReference type="EMBL" id="QJR10108.1"/>
    </source>
</evidence>